<proteinExistence type="predicted"/>
<dbReference type="PROSITE" id="PS00889">
    <property type="entry name" value="CNMP_BINDING_2"/>
    <property type="match status" value="1"/>
</dbReference>
<dbReference type="PROSITE" id="PS50042">
    <property type="entry name" value="CNMP_BINDING_3"/>
    <property type="match status" value="1"/>
</dbReference>
<dbReference type="InterPro" id="IPR014710">
    <property type="entry name" value="RmlC-like_jellyroll"/>
</dbReference>
<dbReference type="InterPro" id="IPR018488">
    <property type="entry name" value="cNMP-bd_CS"/>
</dbReference>
<reference evidence="2 3" key="2">
    <citation type="submission" date="2018-11" db="EMBL/GenBank/DDBJ databases">
        <authorList>
            <consortium name="Pathogen Informatics"/>
        </authorList>
    </citation>
    <scope>NUCLEOTIDE SEQUENCE [LARGE SCALE GENOMIC DNA]</scope>
</reference>
<name>A0A158R1L2_NIPBR</name>
<keyword evidence="3" id="KW-1185">Reference proteome</keyword>
<dbReference type="Pfam" id="PF00027">
    <property type="entry name" value="cNMP_binding"/>
    <property type="match status" value="1"/>
</dbReference>
<reference evidence="4" key="1">
    <citation type="submission" date="2016-04" db="UniProtKB">
        <authorList>
            <consortium name="WormBaseParasite"/>
        </authorList>
    </citation>
    <scope>IDENTIFICATION</scope>
</reference>
<feature type="domain" description="Cyclic nucleotide-binding" evidence="1">
    <location>
        <begin position="72"/>
        <end position="175"/>
    </location>
</feature>
<dbReference type="WBParaSite" id="NBR_0001398001-mRNA-1">
    <property type="protein sequence ID" value="NBR_0001398001-mRNA-1"/>
    <property type="gene ID" value="NBR_0001398001"/>
</dbReference>
<dbReference type="AlphaFoldDB" id="A0A158R1L2"/>
<evidence type="ECO:0000313" key="4">
    <source>
        <dbReference type="WBParaSite" id="NBR_0001398001-mRNA-1"/>
    </source>
</evidence>
<dbReference type="SUPFAM" id="SSF51206">
    <property type="entry name" value="cAMP-binding domain-like"/>
    <property type="match status" value="1"/>
</dbReference>
<sequence>MSLAVVTPMDDVNSVELKSIPVSWDINVSCSRAHIAQTSTSRKVAVFSESEAVVSPPVTVKDSSACRCIRAALSSNTFLDKLDDEQIVRITAAMRPLEIFVEGVLGVFKNGSLINVLRRNELFGELAVLHQCRRTATIKAYRRSLLWQIDRAAFHSIMIDTARSRQDAVKCRLKMFDRFRGLDDQTLTRLSFVTEQFKLCVNDEPLPVHKGFIYLVAGGQAKRHACFLSLDSLFGGSGWLLIGDADLIFVDRSPVDCRRTSLLALQVFLPVQSRSY</sequence>
<protein>
    <submittedName>
        <fullName evidence="4">Cyclic nucleotide-binding domain-containing protein</fullName>
    </submittedName>
</protein>
<dbReference type="CDD" id="cd00038">
    <property type="entry name" value="CAP_ED"/>
    <property type="match status" value="1"/>
</dbReference>
<dbReference type="InterPro" id="IPR018490">
    <property type="entry name" value="cNMP-bd_dom_sf"/>
</dbReference>
<evidence type="ECO:0000313" key="2">
    <source>
        <dbReference type="EMBL" id="VDL77570.1"/>
    </source>
</evidence>
<gene>
    <name evidence="2" type="ORF">NBR_LOCUS13981</name>
</gene>
<dbReference type="EMBL" id="UYSL01021208">
    <property type="protein sequence ID" value="VDL77570.1"/>
    <property type="molecule type" value="Genomic_DNA"/>
</dbReference>
<evidence type="ECO:0000259" key="1">
    <source>
        <dbReference type="PROSITE" id="PS50042"/>
    </source>
</evidence>
<accession>A0A158R1L2</accession>
<dbReference type="Proteomes" id="UP000271162">
    <property type="component" value="Unassembled WGS sequence"/>
</dbReference>
<dbReference type="InterPro" id="IPR000595">
    <property type="entry name" value="cNMP-bd_dom"/>
</dbReference>
<organism evidence="4">
    <name type="scientific">Nippostrongylus brasiliensis</name>
    <name type="common">Rat hookworm</name>
    <dbReference type="NCBI Taxonomy" id="27835"/>
    <lineage>
        <taxon>Eukaryota</taxon>
        <taxon>Metazoa</taxon>
        <taxon>Ecdysozoa</taxon>
        <taxon>Nematoda</taxon>
        <taxon>Chromadorea</taxon>
        <taxon>Rhabditida</taxon>
        <taxon>Rhabditina</taxon>
        <taxon>Rhabditomorpha</taxon>
        <taxon>Strongyloidea</taxon>
        <taxon>Heligmosomidae</taxon>
        <taxon>Nippostrongylus</taxon>
    </lineage>
</organism>
<dbReference type="STRING" id="27835.A0A158R1L2"/>
<evidence type="ECO:0000313" key="3">
    <source>
        <dbReference type="Proteomes" id="UP000271162"/>
    </source>
</evidence>
<dbReference type="Gene3D" id="2.60.120.10">
    <property type="entry name" value="Jelly Rolls"/>
    <property type="match status" value="1"/>
</dbReference>